<keyword evidence="6 7" id="KW-0472">Membrane</keyword>
<dbReference type="InterPro" id="IPR020846">
    <property type="entry name" value="MFS_dom"/>
</dbReference>
<feature type="transmembrane region" description="Helical" evidence="7">
    <location>
        <begin position="223"/>
        <end position="246"/>
    </location>
</feature>
<feature type="transmembrane region" description="Helical" evidence="7">
    <location>
        <begin position="135"/>
        <end position="153"/>
    </location>
</feature>
<evidence type="ECO:0000256" key="6">
    <source>
        <dbReference type="ARBA" id="ARBA00023136"/>
    </source>
</evidence>
<dbReference type="FunFam" id="1.20.1720.10:FF:000004">
    <property type="entry name" value="EmrB/QacA family drug resistance transporter"/>
    <property type="match status" value="1"/>
</dbReference>
<dbReference type="RefSeq" id="WP_119882625.1">
    <property type="nucleotide sequence ID" value="NZ_CP032418.1"/>
</dbReference>
<gene>
    <name evidence="9" type="ORF">D3873_02975</name>
</gene>
<feature type="transmembrane region" description="Helical" evidence="7">
    <location>
        <begin position="197"/>
        <end position="217"/>
    </location>
</feature>
<keyword evidence="4 7" id="KW-0812">Transmembrane</keyword>
<dbReference type="AlphaFoldDB" id="A0A385YTS8"/>
<dbReference type="GO" id="GO:0022857">
    <property type="term" value="F:transmembrane transporter activity"/>
    <property type="evidence" value="ECO:0007669"/>
    <property type="project" value="InterPro"/>
</dbReference>
<organism evidence="9 10">
    <name type="scientific">Paenisporosarcina cavernae</name>
    <dbReference type="NCBI Taxonomy" id="2320858"/>
    <lineage>
        <taxon>Bacteria</taxon>
        <taxon>Bacillati</taxon>
        <taxon>Bacillota</taxon>
        <taxon>Bacilli</taxon>
        <taxon>Bacillales</taxon>
        <taxon>Caryophanaceae</taxon>
        <taxon>Paenisporosarcina</taxon>
    </lineage>
</organism>
<dbReference type="NCBIfam" id="TIGR00711">
    <property type="entry name" value="efflux_EmrB"/>
    <property type="match status" value="1"/>
</dbReference>
<dbReference type="PROSITE" id="PS00216">
    <property type="entry name" value="SUGAR_TRANSPORT_1"/>
    <property type="match status" value="1"/>
</dbReference>
<protein>
    <submittedName>
        <fullName evidence="9">DHA2 family efflux MFS transporter permease subunit</fullName>
    </submittedName>
</protein>
<dbReference type="Proteomes" id="UP000265725">
    <property type="component" value="Chromosome"/>
</dbReference>
<reference evidence="10" key="1">
    <citation type="submission" date="2018-09" db="EMBL/GenBank/DDBJ databases">
        <authorList>
            <person name="Zhu H."/>
        </authorList>
    </citation>
    <scope>NUCLEOTIDE SEQUENCE [LARGE SCALE GENOMIC DNA]</scope>
    <source>
        <strain evidence="10">K2R23-3</strain>
    </source>
</reference>
<feature type="domain" description="Major facilitator superfamily (MFS) profile" evidence="8">
    <location>
        <begin position="12"/>
        <end position="511"/>
    </location>
</feature>
<keyword evidence="3" id="KW-1003">Cell membrane</keyword>
<dbReference type="SUPFAM" id="SSF103473">
    <property type="entry name" value="MFS general substrate transporter"/>
    <property type="match status" value="1"/>
</dbReference>
<name>A0A385YTS8_9BACL</name>
<evidence type="ECO:0000313" key="10">
    <source>
        <dbReference type="Proteomes" id="UP000265725"/>
    </source>
</evidence>
<dbReference type="PANTHER" id="PTHR23501:SF197">
    <property type="entry name" value="COMD"/>
    <property type="match status" value="1"/>
</dbReference>
<dbReference type="InterPro" id="IPR036259">
    <property type="entry name" value="MFS_trans_sf"/>
</dbReference>
<dbReference type="Gene3D" id="1.20.1250.20">
    <property type="entry name" value="MFS general substrate transporter like domains"/>
    <property type="match status" value="2"/>
</dbReference>
<sequence>MEHLSHKEKMTIIVAIISAQFFAAVNQTIVGNALPKIIADLGGIDYYSWVFTSFMLTSAIMTVVAGKLSDIFGRKPFFLIGIGVFTVGAFLSGLSATIEQLIIFRAIQGIGAGLIIPTAFAAVGDLFSPRERGKWQGIMSSVFGISSVIGPTIGGYIVDNLEWKWVFWVFLPLGIVAFVLIWRLFPSVERRQNETIDYLGSIVLAATLVSLLLGLSWGGTEYAWDSGVILGLFAGAIIGVILFIFVENRAKSPILPLHLFKYSNFAFSNLIGFAVGIGMFGGIMYIPYFLQGVLGYSATHSSFISMTMTLGLVAASTFGGNLITKTGKYKRQATLGLFLTVIGLYLMSTMDAGTNQFVLVGYQLLVGFGIGIGLTVFTLVAQNSVSQDYLGVATAATQLFRSIGGTVGVAVLGTVLNTSMKNKLESYDTSAIPPEAAETLAKFQNPALLLDHTQLDAIESKLPAEMLPLFNEMIHHLQDALTYALSNVFMLSSVVMLVAALLTFFISEVPLRGKAPEAKTKAE</sequence>
<evidence type="ECO:0000256" key="1">
    <source>
        <dbReference type="ARBA" id="ARBA00004651"/>
    </source>
</evidence>
<feature type="transmembrane region" description="Helical" evidence="7">
    <location>
        <begin position="335"/>
        <end position="354"/>
    </location>
</feature>
<dbReference type="KEGG" id="paek:D3873_02975"/>
<accession>A0A385YTS8</accession>
<feature type="transmembrane region" description="Helical" evidence="7">
    <location>
        <begin position="360"/>
        <end position="381"/>
    </location>
</feature>
<evidence type="ECO:0000256" key="3">
    <source>
        <dbReference type="ARBA" id="ARBA00022475"/>
    </source>
</evidence>
<keyword evidence="5 7" id="KW-1133">Transmembrane helix</keyword>
<feature type="transmembrane region" description="Helical" evidence="7">
    <location>
        <begin position="46"/>
        <end position="65"/>
    </location>
</feature>
<evidence type="ECO:0000259" key="8">
    <source>
        <dbReference type="PROSITE" id="PS50850"/>
    </source>
</evidence>
<keyword evidence="10" id="KW-1185">Reference proteome</keyword>
<feature type="transmembrane region" description="Helical" evidence="7">
    <location>
        <begin position="267"/>
        <end position="290"/>
    </location>
</feature>
<feature type="transmembrane region" description="Helical" evidence="7">
    <location>
        <begin position="165"/>
        <end position="185"/>
    </location>
</feature>
<dbReference type="InterPro" id="IPR005829">
    <property type="entry name" value="Sugar_transporter_CS"/>
</dbReference>
<evidence type="ECO:0000256" key="2">
    <source>
        <dbReference type="ARBA" id="ARBA00022448"/>
    </source>
</evidence>
<keyword evidence="2" id="KW-0813">Transport</keyword>
<dbReference type="InterPro" id="IPR004638">
    <property type="entry name" value="EmrB-like"/>
</dbReference>
<dbReference type="EMBL" id="CP032418">
    <property type="protein sequence ID" value="AYC28883.1"/>
    <property type="molecule type" value="Genomic_DNA"/>
</dbReference>
<comment type="subcellular location">
    <subcellularLocation>
        <location evidence="1">Cell membrane</location>
        <topology evidence="1">Multi-pass membrane protein</topology>
    </subcellularLocation>
</comment>
<feature type="transmembrane region" description="Helical" evidence="7">
    <location>
        <begin position="302"/>
        <end position="323"/>
    </location>
</feature>
<evidence type="ECO:0000256" key="5">
    <source>
        <dbReference type="ARBA" id="ARBA00022989"/>
    </source>
</evidence>
<dbReference type="PROSITE" id="PS50850">
    <property type="entry name" value="MFS"/>
    <property type="match status" value="1"/>
</dbReference>
<dbReference type="GO" id="GO:0005886">
    <property type="term" value="C:plasma membrane"/>
    <property type="evidence" value="ECO:0007669"/>
    <property type="project" value="UniProtKB-SubCell"/>
</dbReference>
<feature type="transmembrane region" description="Helical" evidence="7">
    <location>
        <begin position="77"/>
        <end position="96"/>
    </location>
</feature>
<dbReference type="InterPro" id="IPR011701">
    <property type="entry name" value="MFS"/>
</dbReference>
<dbReference type="OrthoDB" id="9807274at2"/>
<feature type="transmembrane region" description="Helical" evidence="7">
    <location>
        <begin position="12"/>
        <end position="34"/>
    </location>
</feature>
<dbReference type="Pfam" id="PF07690">
    <property type="entry name" value="MFS_1"/>
    <property type="match status" value="1"/>
</dbReference>
<proteinExistence type="predicted"/>
<feature type="transmembrane region" description="Helical" evidence="7">
    <location>
        <begin position="480"/>
        <end position="506"/>
    </location>
</feature>
<evidence type="ECO:0000313" key="9">
    <source>
        <dbReference type="EMBL" id="AYC28883.1"/>
    </source>
</evidence>
<feature type="transmembrane region" description="Helical" evidence="7">
    <location>
        <begin position="102"/>
        <end position="123"/>
    </location>
</feature>
<dbReference type="PANTHER" id="PTHR23501">
    <property type="entry name" value="MAJOR FACILITATOR SUPERFAMILY"/>
    <property type="match status" value="1"/>
</dbReference>
<dbReference type="CDD" id="cd17502">
    <property type="entry name" value="MFS_Azr1_MDR_like"/>
    <property type="match status" value="1"/>
</dbReference>
<evidence type="ECO:0000256" key="7">
    <source>
        <dbReference type="SAM" id="Phobius"/>
    </source>
</evidence>
<evidence type="ECO:0000256" key="4">
    <source>
        <dbReference type="ARBA" id="ARBA00022692"/>
    </source>
</evidence>
<dbReference type="PRINTS" id="PR01036">
    <property type="entry name" value="TCRTETB"/>
</dbReference>